<evidence type="ECO:0000313" key="4">
    <source>
        <dbReference type="Proteomes" id="UP000702544"/>
    </source>
</evidence>
<feature type="region of interest" description="Disordered" evidence="1">
    <location>
        <begin position="1"/>
        <end position="27"/>
    </location>
</feature>
<dbReference type="AlphaFoldDB" id="A0AAE4Z7Y5"/>
<keyword evidence="2" id="KW-0472">Membrane</keyword>
<evidence type="ECO:0000313" key="3">
    <source>
        <dbReference type="EMBL" id="NIR74137.1"/>
    </source>
</evidence>
<reference evidence="3 4" key="1">
    <citation type="submission" date="2020-01" db="EMBL/GenBank/DDBJ databases">
        <title>Genomes assembled from Gulf of Kutch pelagic sediment metagenomes.</title>
        <authorList>
            <person name="Chandrashekar M."/>
            <person name="Mahajan M.S."/>
            <person name="Dave K.J."/>
            <person name="Vatsa P."/>
            <person name="Nathani N.M."/>
        </authorList>
    </citation>
    <scope>NUCLEOTIDE SEQUENCE [LARGE SCALE GENOMIC DNA]</scope>
    <source>
        <strain evidence="3">KS3-K002</strain>
    </source>
</reference>
<dbReference type="Proteomes" id="UP000702544">
    <property type="component" value="Unassembled WGS sequence"/>
</dbReference>
<evidence type="ECO:0000256" key="2">
    <source>
        <dbReference type="SAM" id="Phobius"/>
    </source>
</evidence>
<feature type="transmembrane region" description="Helical" evidence="2">
    <location>
        <begin position="53"/>
        <end position="76"/>
    </location>
</feature>
<dbReference type="EMBL" id="JAACAK010000026">
    <property type="protein sequence ID" value="NIR74137.1"/>
    <property type="molecule type" value="Genomic_DNA"/>
</dbReference>
<accession>A0AAE4Z7Y5</accession>
<sequence length="128" mass="13535">MVNQREERPLDELGVLKAPPRSEERRRAARGRILAAAAPLLQRRRRPASYWEVLAGWARPGLAAASIALLLLAAALQFTGNGEETVAPVPLDEVLATSDAGRVPALLVAINEPDADAVVAAALTGNGR</sequence>
<evidence type="ECO:0000256" key="1">
    <source>
        <dbReference type="SAM" id="MobiDB-lite"/>
    </source>
</evidence>
<keyword evidence="2" id="KW-0812">Transmembrane</keyword>
<feature type="compositionally biased region" description="Basic and acidic residues" evidence="1">
    <location>
        <begin position="1"/>
        <end position="11"/>
    </location>
</feature>
<organism evidence="3 4">
    <name type="scientific">Candidatus Kutchimonas denitrificans</name>
    <dbReference type="NCBI Taxonomy" id="3056748"/>
    <lineage>
        <taxon>Bacteria</taxon>
        <taxon>Pseudomonadati</taxon>
        <taxon>Gemmatimonadota</taxon>
        <taxon>Gemmatimonadia</taxon>
        <taxon>Candidatus Palauibacterales</taxon>
        <taxon>Candidatus Palauibacteraceae</taxon>
        <taxon>Candidatus Kutchimonas</taxon>
    </lineage>
</organism>
<proteinExistence type="predicted"/>
<comment type="caution">
    <text evidence="3">The sequence shown here is derived from an EMBL/GenBank/DDBJ whole genome shotgun (WGS) entry which is preliminary data.</text>
</comment>
<gene>
    <name evidence="3" type="ORF">GWO12_03355</name>
</gene>
<protein>
    <submittedName>
        <fullName evidence="3">Uncharacterized protein</fullName>
    </submittedName>
</protein>
<name>A0AAE4Z7Y5_9BACT</name>
<keyword evidence="2" id="KW-1133">Transmembrane helix</keyword>